<dbReference type="GO" id="GO:0046872">
    <property type="term" value="F:metal ion binding"/>
    <property type="evidence" value="ECO:0007669"/>
    <property type="project" value="UniProtKB-KW"/>
</dbReference>
<evidence type="ECO:0000256" key="1">
    <source>
        <dbReference type="ARBA" id="ARBA00022468"/>
    </source>
</evidence>
<dbReference type="Pfam" id="PF00620">
    <property type="entry name" value="RhoGAP"/>
    <property type="match status" value="1"/>
</dbReference>
<sequence length="936" mass="105235">MTPSSPSNAHGKAFISMADSPRADALEPLSNATLANSVHSTPMETTVTQPPSAVPSSTLSLTSTVTTSNSSKAPSNKPPRQPKICVACHKKIEGGQFVRAVGCHYHLECFRCQECNNIVADKFFPVTTDGTTKIYCETDYFRRLDLICAKCGLALRGPYINALNRKYHMEHFTCSVCPTAFRQHDSYYERDDQVFCGYHYSIFHAAKCGGCNTAVLKNFVEINKDQVSKQWHPPCYMIYKLWSAQLSLPDQNSDEQVLLDPEVEVQKQQVMVNWAERILQVLSAFEESTAACISEMLLHFSNENNLQCVLQAARFIQHIDILFSTIESINQRLSTFNDSSTLQQTKEPKQLVKKIFYFFTNLSGRDTSVRQRATLGLIQQVTSLAHTLKKVIRTAFAGSLRLEQLHKEKGSVNQFLTDLSSIHLKQGEPPTRFYPSSTDAPCIICRQPFDDESIRLEHTQWHTHCFSCTVCGINLGDNVTLAYCEQSCTKVFCQEHAPSDSITGAERLSRFQRFINLLWCTWSRLCLWLKIEEKHLFTASSPEVDGYRDQNSSDEDNRVADGEEEFFDEDGEYTPSLKGASTTYSKVQFNWRSSSESDVFLSELSGLQHLAVRQLASLALHPLLEQYFNLNQLLEVVDAPKTSVWSRMVGAMKAPKRRHRGTFNVPLEDLVEQTGVESDLGIGPGSVRIPMIMDHCVRTLLQKDLSTEGIFRKNGNIRRLKEVCHRINRDPKDIDLSDDHPIQIAALMKKFLRDMPDPLLTFKLKDLFTASQKLEREADRLLTVQLICCLLPKPNLELLAVLSRFFHEVARYSGNPTGEGAGASTGGNKMHIENIATVIAPNILYSKTGVNPEESVLAIQAVWMILENVPDVFKVPAIILGGFNEDGPDFNPASKYELQKKYDDLSTKVRNLQVSQNTGHEGGEAMVVDIEKDILS</sequence>
<feature type="region of interest" description="Disordered" evidence="5">
    <location>
        <begin position="25"/>
        <end position="80"/>
    </location>
</feature>
<protein>
    <recommendedName>
        <fullName evidence="10">Rho-type GTPase-activating protein 1</fullName>
    </recommendedName>
</protein>
<feature type="domain" description="Rho-GAP" evidence="7">
    <location>
        <begin position="665"/>
        <end position="873"/>
    </location>
</feature>
<evidence type="ECO:0000256" key="3">
    <source>
        <dbReference type="ARBA" id="ARBA00022833"/>
    </source>
</evidence>
<dbReference type="InterPro" id="IPR001781">
    <property type="entry name" value="Znf_LIM"/>
</dbReference>
<keyword evidence="3 4" id="KW-0862">Zinc</keyword>
<dbReference type="Pfam" id="PF00412">
    <property type="entry name" value="LIM"/>
    <property type="match status" value="2"/>
</dbReference>
<evidence type="ECO:0000256" key="5">
    <source>
        <dbReference type="SAM" id="MobiDB-lite"/>
    </source>
</evidence>
<evidence type="ECO:0000259" key="7">
    <source>
        <dbReference type="PROSITE" id="PS50238"/>
    </source>
</evidence>
<proteinExistence type="predicted"/>
<dbReference type="SUPFAM" id="SSF48350">
    <property type="entry name" value="GTPase activation domain, GAP"/>
    <property type="match status" value="1"/>
</dbReference>
<gene>
    <name evidence="8" type="ORF">BDEG_23040</name>
</gene>
<dbReference type="OrthoDB" id="20689at2759"/>
<keyword evidence="1" id="KW-0343">GTPase activation</keyword>
<evidence type="ECO:0000256" key="4">
    <source>
        <dbReference type="PROSITE-ProRule" id="PRU00125"/>
    </source>
</evidence>
<dbReference type="CDD" id="cd09392">
    <property type="entry name" value="LIM2_Lrg1p_like"/>
    <property type="match status" value="1"/>
</dbReference>
<dbReference type="VEuPathDB" id="FungiDB:BDEG_23040"/>
<evidence type="ECO:0000313" key="8">
    <source>
        <dbReference type="EMBL" id="OAJ39173.1"/>
    </source>
</evidence>
<dbReference type="InterPro" id="IPR000198">
    <property type="entry name" value="RhoGAP_dom"/>
</dbReference>
<evidence type="ECO:0008006" key="10">
    <source>
        <dbReference type="Google" id="ProtNLM"/>
    </source>
</evidence>
<dbReference type="eggNOG" id="KOG1703">
    <property type="taxonomic scope" value="Eukaryota"/>
</dbReference>
<feature type="domain" description="LIM zinc-binding" evidence="6">
    <location>
        <begin position="440"/>
        <end position="503"/>
    </location>
</feature>
<feature type="compositionally biased region" description="Polar residues" evidence="5">
    <location>
        <begin position="30"/>
        <end position="50"/>
    </location>
</feature>
<dbReference type="PANTHER" id="PTHR12635">
    <property type="entry name" value="RHO-GTPASE-ACTIVATING PROTEIN 6 FAMILY MEMBER"/>
    <property type="match status" value="1"/>
</dbReference>
<name>A0A177WGH5_BATDL</name>
<dbReference type="SMART" id="SM00324">
    <property type="entry name" value="RhoGAP"/>
    <property type="match status" value="1"/>
</dbReference>
<dbReference type="STRING" id="403673.A0A177WGH5"/>
<evidence type="ECO:0000259" key="6">
    <source>
        <dbReference type="PROSITE" id="PS50023"/>
    </source>
</evidence>
<dbReference type="GO" id="GO:0007165">
    <property type="term" value="P:signal transduction"/>
    <property type="evidence" value="ECO:0007669"/>
    <property type="project" value="InterPro"/>
</dbReference>
<dbReference type="InterPro" id="IPR037863">
    <property type="entry name" value="RHOGAP6/36"/>
</dbReference>
<dbReference type="Proteomes" id="UP000077115">
    <property type="component" value="Unassembled WGS sequence"/>
</dbReference>
<dbReference type="PANTHER" id="PTHR12635:SF7">
    <property type="entry name" value="RHO GTPASE ACTIVATING PROTEIN 6-RELATED"/>
    <property type="match status" value="1"/>
</dbReference>
<dbReference type="EMBL" id="DS022302">
    <property type="protein sequence ID" value="OAJ39173.1"/>
    <property type="molecule type" value="Genomic_DNA"/>
</dbReference>
<organism evidence="8 9">
    <name type="scientific">Batrachochytrium dendrobatidis (strain JEL423)</name>
    <dbReference type="NCBI Taxonomy" id="403673"/>
    <lineage>
        <taxon>Eukaryota</taxon>
        <taxon>Fungi</taxon>
        <taxon>Fungi incertae sedis</taxon>
        <taxon>Chytridiomycota</taxon>
        <taxon>Chytridiomycota incertae sedis</taxon>
        <taxon>Chytridiomycetes</taxon>
        <taxon>Rhizophydiales</taxon>
        <taxon>Rhizophydiales incertae sedis</taxon>
        <taxon>Batrachochytrium</taxon>
    </lineage>
</organism>
<evidence type="ECO:0000256" key="2">
    <source>
        <dbReference type="ARBA" id="ARBA00022723"/>
    </source>
</evidence>
<evidence type="ECO:0000313" key="9">
    <source>
        <dbReference type="Proteomes" id="UP000077115"/>
    </source>
</evidence>
<keyword evidence="2 4" id="KW-0479">Metal-binding</keyword>
<dbReference type="Gene3D" id="1.10.555.10">
    <property type="entry name" value="Rho GTPase activation protein"/>
    <property type="match status" value="1"/>
</dbReference>
<dbReference type="SMART" id="SM00132">
    <property type="entry name" value="LIM"/>
    <property type="match status" value="3"/>
</dbReference>
<dbReference type="Gene3D" id="2.10.110.10">
    <property type="entry name" value="Cysteine Rich Protein"/>
    <property type="match status" value="3"/>
</dbReference>
<reference evidence="8 9" key="1">
    <citation type="submission" date="2006-10" db="EMBL/GenBank/DDBJ databases">
        <title>The Genome Sequence of Batrachochytrium dendrobatidis JEL423.</title>
        <authorList>
            <consortium name="The Broad Institute Genome Sequencing Platform"/>
            <person name="Birren B."/>
            <person name="Lander E."/>
            <person name="Galagan J."/>
            <person name="Cuomo C."/>
            <person name="Devon K."/>
            <person name="Jaffe D."/>
            <person name="Butler J."/>
            <person name="Alvarez P."/>
            <person name="Gnerre S."/>
            <person name="Grabherr M."/>
            <person name="Kleber M."/>
            <person name="Mauceli E."/>
            <person name="Brockman W."/>
            <person name="Young S."/>
            <person name="LaButti K."/>
            <person name="Sykes S."/>
            <person name="DeCaprio D."/>
            <person name="Crawford M."/>
            <person name="Koehrsen M."/>
            <person name="Engels R."/>
            <person name="Montgomery P."/>
            <person name="Pearson M."/>
            <person name="Howarth C."/>
            <person name="Larson L."/>
            <person name="White J."/>
            <person name="O'Leary S."/>
            <person name="Kodira C."/>
            <person name="Zeng Q."/>
            <person name="Yandava C."/>
            <person name="Alvarado L."/>
            <person name="Longcore J."/>
            <person name="James T."/>
        </authorList>
    </citation>
    <scope>NUCLEOTIDE SEQUENCE [LARGE SCALE GENOMIC DNA]</scope>
    <source>
        <strain evidence="8 9">JEL423</strain>
    </source>
</reference>
<feature type="domain" description="LIM zinc-binding" evidence="6">
    <location>
        <begin position="83"/>
        <end position="146"/>
    </location>
</feature>
<dbReference type="SUPFAM" id="SSF57716">
    <property type="entry name" value="Glucocorticoid receptor-like (DNA-binding domain)"/>
    <property type="match status" value="2"/>
</dbReference>
<dbReference type="eggNOG" id="KOG2710">
    <property type="taxonomic scope" value="Eukaryota"/>
</dbReference>
<accession>A0A177WGH5</accession>
<reference evidence="8 9" key="2">
    <citation type="submission" date="2016-05" db="EMBL/GenBank/DDBJ databases">
        <title>Lineage-specific infection strategies underlie the spectrum of fungal disease in amphibians.</title>
        <authorList>
            <person name="Cuomo C.A."/>
            <person name="Farrer R.A."/>
            <person name="James T."/>
            <person name="Longcore J."/>
            <person name="Birren B."/>
        </authorList>
    </citation>
    <scope>NUCLEOTIDE SEQUENCE [LARGE SCALE GENOMIC DNA]</scope>
    <source>
        <strain evidence="8 9">JEL423</strain>
    </source>
</reference>
<dbReference type="InterPro" id="IPR008936">
    <property type="entry name" value="Rho_GTPase_activation_prot"/>
</dbReference>
<dbReference type="PROSITE" id="PS50238">
    <property type="entry name" value="RHOGAP"/>
    <property type="match status" value="1"/>
</dbReference>
<keyword evidence="4" id="KW-0440">LIM domain</keyword>
<feature type="domain" description="LIM zinc-binding" evidence="6">
    <location>
        <begin position="147"/>
        <end position="206"/>
    </location>
</feature>
<feature type="compositionally biased region" description="Low complexity" evidence="5">
    <location>
        <begin position="54"/>
        <end position="75"/>
    </location>
</feature>
<dbReference type="AlphaFoldDB" id="A0A177WGH5"/>
<dbReference type="PROSITE" id="PS50023">
    <property type="entry name" value="LIM_DOMAIN_2"/>
    <property type="match status" value="3"/>
</dbReference>
<dbReference type="PROSITE" id="PS00478">
    <property type="entry name" value="LIM_DOMAIN_1"/>
    <property type="match status" value="2"/>
</dbReference>
<dbReference type="GO" id="GO:0005096">
    <property type="term" value="F:GTPase activator activity"/>
    <property type="evidence" value="ECO:0007669"/>
    <property type="project" value="UniProtKB-KW"/>
</dbReference>